<dbReference type="PANTHER" id="PTHR24012">
    <property type="entry name" value="RNA BINDING PROTEIN"/>
    <property type="match status" value="1"/>
</dbReference>
<evidence type="ECO:0000259" key="5">
    <source>
        <dbReference type="PROSITE" id="PS50102"/>
    </source>
</evidence>
<feature type="domain" description="RRM" evidence="5">
    <location>
        <begin position="29"/>
        <end position="102"/>
    </location>
</feature>
<dbReference type="PROSITE" id="PS50102">
    <property type="entry name" value="RRM"/>
    <property type="match status" value="2"/>
</dbReference>
<accession>A0A671RYU0</accession>
<dbReference type="InterPro" id="IPR012677">
    <property type="entry name" value="Nucleotide-bd_a/b_plait_sf"/>
</dbReference>
<dbReference type="FunFam" id="3.30.70.330:FF:000014">
    <property type="entry name" value="RNA-binding motif, single-stranded-interacting protein 3 isoform 1"/>
    <property type="match status" value="1"/>
</dbReference>
<reference evidence="6" key="2">
    <citation type="submission" date="2025-09" db="UniProtKB">
        <authorList>
            <consortium name="Ensembl"/>
        </authorList>
    </citation>
    <scope>IDENTIFICATION</scope>
</reference>
<evidence type="ECO:0000313" key="7">
    <source>
        <dbReference type="Proteomes" id="UP000472260"/>
    </source>
</evidence>
<dbReference type="InterPro" id="IPR000504">
    <property type="entry name" value="RRM_dom"/>
</dbReference>
<gene>
    <name evidence="6" type="primary">LOC107663836</name>
</gene>
<sequence>MAPPSPGTNSSTNHSSSSSTAGWEQLSKTNLYIRGLPPTTTDHDLVKLCQPYGKIVSTKAILDKATNRCKGYGFVDFDSPAAAQKAVSALKTSGVQAQMAKQQEQDPTNLYISNLPLTMDEQELEAMLKPFGQVVSTRVLRDTNGASRGVGFARMESTEKCEAVISHFNGKFLKTPAGVMAPSEPLLCKFADGGQKKRQSLNKYVQNGRAWARDGETRLTGMTLTYDPTTAAMQNGFYPTAYSITNRMITQTPISPYISPVSPRWMHQSSVISPSIDHSMSLQPASMLGPLTQQMNHLSLGSAGTFMPANPALQGPYIPPYTHMQTTAVSVEENSPQPPVESSSDHSPYTYQQAK</sequence>
<feature type="domain" description="RRM" evidence="5">
    <location>
        <begin position="108"/>
        <end position="193"/>
    </location>
</feature>
<dbReference type="Pfam" id="PF00076">
    <property type="entry name" value="RRM_1"/>
    <property type="match status" value="2"/>
</dbReference>
<reference evidence="6" key="1">
    <citation type="submission" date="2025-08" db="UniProtKB">
        <authorList>
            <consortium name="Ensembl"/>
        </authorList>
    </citation>
    <scope>IDENTIFICATION</scope>
</reference>
<dbReference type="Proteomes" id="UP000472260">
    <property type="component" value="Unassembled WGS sequence"/>
</dbReference>
<dbReference type="InterPro" id="IPR034404">
    <property type="entry name" value="MSSP1_RRM1"/>
</dbReference>
<dbReference type="Ensembl" id="ENSSANT00000094099.1">
    <property type="protein sequence ID" value="ENSSANP00000088571.1"/>
    <property type="gene ID" value="ENSSANG00000043801.1"/>
</dbReference>
<dbReference type="FunFam" id="3.30.70.330:FF:000012">
    <property type="entry name" value="RNA-binding motif, single-stranded-interacting protein 3 isoform 1"/>
    <property type="match status" value="1"/>
</dbReference>
<evidence type="ECO:0000256" key="3">
    <source>
        <dbReference type="PROSITE-ProRule" id="PRU00176"/>
    </source>
</evidence>
<dbReference type="CDD" id="cd12474">
    <property type="entry name" value="RRM2_MSSP2"/>
    <property type="match status" value="1"/>
</dbReference>
<evidence type="ECO:0000256" key="4">
    <source>
        <dbReference type="SAM" id="MobiDB-lite"/>
    </source>
</evidence>
<dbReference type="SUPFAM" id="SSF54928">
    <property type="entry name" value="RNA-binding domain, RBD"/>
    <property type="match status" value="2"/>
</dbReference>
<dbReference type="PRINTS" id="PR00961">
    <property type="entry name" value="HUDSXLRNA"/>
</dbReference>
<dbReference type="InterPro" id="IPR002343">
    <property type="entry name" value="Hud_Sxl_RNA"/>
</dbReference>
<evidence type="ECO:0000256" key="1">
    <source>
        <dbReference type="ARBA" id="ARBA00022737"/>
    </source>
</evidence>
<feature type="region of interest" description="Disordered" evidence="4">
    <location>
        <begin position="1"/>
        <end position="22"/>
    </location>
</feature>
<feature type="compositionally biased region" description="Low complexity" evidence="4">
    <location>
        <begin position="7"/>
        <end position="20"/>
    </location>
</feature>
<evidence type="ECO:0000256" key="2">
    <source>
        <dbReference type="ARBA" id="ARBA00022884"/>
    </source>
</evidence>
<evidence type="ECO:0000313" key="6">
    <source>
        <dbReference type="Ensembl" id="ENSSANP00000088571.1"/>
    </source>
</evidence>
<organism evidence="6 7">
    <name type="scientific">Sinocyclocheilus anshuiensis</name>
    <dbReference type="NCBI Taxonomy" id="1608454"/>
    <lineage>
        <taxon>Eukaryota</taxon>
        <taxon>Metazoa</taxon>
        <taxon>Chordata</taxon>
        <taxon>Craniata</taxon>
        <taxon>Vertebrata</taxon>
        <taxon>Euteleostomi</taxon>
        <taxon>Actinopterygii</taxon>
        <taxon>Neopterygii</taxon>
        <taxon>Teleostei</taxon>
        <taxon>Ostariophysi</taxon>
        <taxon>Cypriniformes</taxon>
        <taxon>Cyprinidae</taxon>
        <taxon>Cyprininae</taxon>
        <taxon>Sinocyclocheilus</taxon>
    </lineage>
</organism>
<proteinExistence type="predicted"/>
<dbReference type="GO" id="GO:1990904">
    <property type="term" value="C:ribonucleoprotein complex"/>
    <property type="evidence" value="ECO:0007669"/>
    <property type="project" value="InterPro"/>
</dbReference>
<dbReference type="CDD" id="cd12470">
    <property type="entry name" value="RRM1_MSSP1"/>
    <property type="match status" value="1"/>
</dbReference>
<keyword evidence="7" id="KW-1185">Reference proteome</keyword>
<dbReference type="GO" id="GO:0003723">
    <property type="term" value="F:RNA binding"/>
    <property type="evidence" value="ECO:0007669"/>
    <property type="project" value="UniProtKB-UniRule"/>
</dbReference>
<dbReference type="SMART" id="SM00360">
    <property type="entry name" value="RRM"/>
    <property type="match status" value="2"/>
</dbReference>
<protein>
    <submittedName>
        <fullName evidence="6">RNA-binding motif, single-stranded-interacting protein 1-like</fullName>
    </submittedName>
</protein>
<dbReference type="InterPro" id="IPR035979">
    <property type="entry name" value="RBD_domain_sf"/>
</dbReference>
<keyword evidence="2 3" id="KW-0694">RNA-binding</keyword>
<feature type="region of interest" description="Disordered" evidence="4">
    <location>
        <begin position="328"/>
        <end position="355"/>
    </location>
</feature>
<keyword evidence="1" id="KW-0677">Repeat</keyword>
<name>A0A671RYU0_9TELE</name>
<dbReference type="Gene3D" id="3.30.70.330">
    <property type="match status" value="2"/>
</dbReference>
<dbReference type="AlphaFoldDB" id="A0A671RYU0"/>